<comment type="caution">
    <text evidence="1">The sequence shown here is derived from an EMBL/GenBank/DDBJ whole genome shotgun (WGS) entry which is preliminary data.</text>
</comment>
<dbReference type="Proteomes" id="UP000256779">
    <property type="component" value="Unassembled WGS sequence"/>
</dbReference>
<accession>A0A3D9L6G4</accession>
<proteinExistence type="predicted"/>
<organism evidence="1 2">
    <name type="scientific">Marinoscillum furvescens DSM 4134</name>
    <dbReference type="NCBI Taxonomy" id="1122208"/>
    <lineage>
        <taxon>Bacteria</taxon>
        <taxon>Pseudomonadati</taxon>
        <taxon>Bacteroidota</taxon>
        <taxon>Cytophagia</taxon>
        <taxon>Cytophagales</taxon>
        <taxon>Reichenbachiellaceae</taxon>
        <taxon>Marinoscillum</taxon>
    </lineage>
</organism>
<protein>
    <submittedName>
        <fullName evidence="1">Uncharacterized protein</fullName>
    </submittedName>
</protein>
<name>A0A3D9L6G4_MARFU</name>
<reference evidence="1 2" key="1">
    <citation type="submission" date="2018-07" db="EMBL/GenBank/DDBJ databases">
        <title>Genomic Encyclopedia of Type Strains, Phase IV (KMG-IV): sequencing the most valuable type-strain genomes for metagenomic binning, comparative biology and taxonomic classification.</title>
        <authorList>
            <person name="Goeker M."/>
        </authorList>
    </citation>
    <scope>NUCLEOTIDE SEQUENCE [LARGE SCALE GENOMIC DNA]</scope>
    <source>
        <strain evidence="1 2">DSM 4134</strain>
    </source>
</reference>
<sequence>MTRIKLFILSLIVLVGCQQYDDDLDPVASFSLSKTTVNTFEVVNLKNTGAGEFYTIYTGAEGSQYANREQGDSGIPGNQNGDASFSYTKPGVYEVAFVVSTYADGEVKESVSFKSVSVHDTLNTLSKISFQDIGEYYRSGNTNASFYAVESIPNAQKEVLVPVLNYRHFGYQNRSSLPLVPTISVASEAAEIIIEKNQNYTRGDRVIHTNFEERFRPLTYTVKPANGEGNDYLVSVVEIPEFEEFTLNGVASINKVHPSDDQVFFLTAPASAGQDLTSLTPTFSLFYPAETSVYHNGADVSNGTDALDFTNVVTFQLEFEQEDYESVFHVDSEVHVKALEVPGFENYEVEGVAGTISLESAGNLAVYHIDVELPADQIPEGQTARTWLRSLKPTFSVPDAEGVETVSIEKGGVQISGETQNDFSAYYLEYEENPNSFDLDDLRKTYYVDRTMDLQTDSLTYEKAFSLRTIYKVGIIVK</sequence>
<keyword evidence="2" id="KW-1185">Reference proteome</keyword>
<gene>
    <name evidence="1" type="ORF">C7460_106106</name>
</gene>
<dbReference type="AlphaFoldDB" id="A0A3D9L6G4"/>
<dbReference type="EMBL" id="QREG01000006">
    <property type="protein sequence ID" value="REE00167.1"/>
    <property type="molecule type" value="Genomic_DNA"/>
</dbReference>
<evidence type="ECO:0000313" key="1">
    <source>
        <dbReference type="EMBL" id="REE00167.1"/>
    </source>
</evidence>
<evidence type="ECO:0000313" key="2">
    <source>
        <dbReference type="Proteomes" id="UP000256779"/>
    </source>
</evidence>
<dbReference type="RefSeq" id="WP_115867688.1">
    <property type="nucleotide sequence ID" value="NZ_QREG01000006.1"/>
</dbReference>
<dbReference type="PROSITE" id="PS51257">
    <property type="entry name" value="PROKAR_LIPOPROTEIN"/>
    <property type="match status" value="1"/>
</dbReference>